<keyword evidence="1" id="KW-1133">Transmembrane helix</keyword>
<keyword evidence="1" id="KW-0812">Transmembrane</keyword>
<evidence type="ECO:0000256" key="1">
    <source>
        <dbReference type="SAM" id="Phobius"/>
    </source>
</evidence>
<dbReference type="AlphaFoldDB" id="A0A0D6LRM5"/>
<dbReference type="Proteomes" id="UP000054495">
    <property type="component" value="Unassembled WGS sequence"/>
</dbReference>
<reference evidence="2 3" key="1">
    <citation type="submission" date="2013-05" db="EMBL/GenBank/DDBJ databases">
        <title>Draft genome of the parasitic nematode Anyclostoma ceylanicum.</title>
        <authorList>
            <person name="Mitreva M."/>
        </authorList>
    </citation>
    <scope>NUCLEOTIDE SEQUENCE [LARGE SCALE GENOMIC DNA]</scope>
</reference>
<feature type="transmembrane region" description="Helical" evidence="1">
    <location>
        <begin position="47"/>
        <end position="68"/>
    </location>
</feature>
<gene>
    <name evidence="2" type="ORF">ANCCEY_07084</name>
</gene>
<evidence type="ECO:0000313" key="2">
    <source>
        <dbReference type="EMBL" id="EPB73833.1"/>
    </source>
</evidence>
<evidence type="ECO:0000313" key="3">
    <source>
        <dbReference type="Proteomes" id="UP000054495"/>
    </source>
</evidence>
<feature type="transmembrane region" description="Helical" evidence="1">
    <location>
        <begin position="74"/>
        <end position="91"/>
    </location>
</feature>
<accession>A0A0D6LRM5</accession>
<keyword evidence="1" id="KW-0472">Membrane</keyword>
<proteinExistence type="predicted"/>
<keyword evidence="3" id="KW-1185">Reference proteome</keyword>
<sequence>MENDLKEELSRRRRAAWAAFGPLGEATDQLTDHELRAHLFDSTCLQLLLLLATTQTVALITIAPTVVITTAQTVVITTAQAVMVTIAQAVAREKRQRNQTKLYRVRLCSVQWATDVKKEE</sequence>
<dbReference type="EMBL" id="KE124969">
    <property type="protein sequence ID" value="EPB73833.1"/>
    <property type="molecule type" value="Genomic_DNA"/>
</dbReference>
<name>A0A0D6LRM5_9BILA</name>
<protein>
    <submittedName>
        <fullName evidence="2">Uncharacterized protein</fullName>
    </submittedName>
</protein>
<organism evidence="2 3">
    <name type="scientific">Ancylostoma ceylanicum</name>
    <dbReference type="NCBI Taxonomy" id="53326"/>
    <lineage>
        <taxon>Eukaryota</taxon>
        <taxon>Metazoa</taxon>
        <taxon>Ecdysozoa</taxon>
        <taxon>Nematoda</taxon>
        <taxon>Chromadorea</taxon>
        <taxon>Rhabditida</taxon>
        <taxon>Rhabditina</taxon>
        <taxon>Rhabditomorpha</taxon>
        <taxon>Strongyloidea</taxon>
        <taxon>Ancylostomatidae</taxon>
        <taxon>Ancylostomatinae</taxon>
        <taxon>Ancylostoma</taxon>
    </lineage>
</organism>